<dbReference type="InterPro" id="IPR036259">
    <property type="entry name" value="MFS_trans_sf"/>
</dbReference>
<accession>Q2F9Q3</accession>
<keyword evidence="5 10" id="KW-1003">Cell membrane</keyword>
<evidence type="ECO:0000256" key="6">
    <source>
        <dbReference type="ARBA" id="ARBA00022519"/>
    </source>
</evidence>
<dbReference type="SUPFAM" id="SSF103473">
    <property type="entry name" value="MFS general substrate transporter"/>
    <property type="match status" value="1"/>
</dbReference>
<dbReference type="PANTHER" id="PTHR43124:SF3">
    <property type="entry name" value="CHLORAMPHENICOL EFFLUX PUMP RV0191"/>
    <property type="match status" value="1"/>
</dbReference>
<dbReference type="PROSITE" id="PS50850">
    <property type="entry name" value="MFS"/>
    <property type="match status" value="1"/>
</dbReference>
<keyword evidence="9 10" id="KW-0472">Membrane</keyword>
<dbReference type="AlphaFoldDB" id="Q2F9Q3"/>
<feature type="transmembrane region" description="Helical" evidence="10">
    <location>
        <begin position="98"/>
        <end position="116"/>
    </location>
</feature>
<dbReference type="PANTHER" id="PTHR43124">
    <property type="entry name" value="PURINE EFFLUX PUMP PBUE"/>
    <property type="match status" value="1"/>
</dbReference>
<feature type="transmembrane region" description="Helical" evidence="10">
    <location>
        <begin position="357"/>
        <end position="378"/>
    </location>
</feature>
<dbReference type="InterPro" id="IPR011701">
    <property type="entry name" value="MFS"/>
</dbReference>
<evidence type="ECO:0000256" key="4">
    <source>
        <dbReference type="ARBA" id="ARBA00022448"/>
    </source>
</evidence>
<evidence type="ECO:0000256" key="10">
    <source>
        <dbReference type="HAMAP-Rule" id="MF_01530"/>
    </source>
</evidence>
<comment type="similarity">
    <text evidence="2 10">Belongs to the major facilitator superfamily. DHA1 family. MdtL (TC 2.A.1.2.22) subfamily.</text>
</comment>
<dbReference type="GO" id="GO:0022857">
    <property type="term" value="F:transmembrane transporter activity"/>
    <property type="evidence" value="ECO:0007669"/>
    <property type="project" value="UniProtKB-UniRule"/>
</dbReference>
<evidence type="ECO:0000256" key="8">
    <source>
        <dbReference type="ARBA" id="ARBA00022989"/>
    </source>
</evidence>
<dbReference type="EMBL" id="DQ139261">
    <property type="protein sequence ID" value="ABA55968.1"/>
    <property type="molecule type" value="Genomic_DNA"/>
</dbReference>
<name>Q2F9Q3_9VIBR</name>
<feature type="transmembrane region" description="Helical" evidence="10">
    <location>
        <begin position="122"/>
        <end position="144"/>
    </location>
</feature>
<keyword evidence="6" id="KW-0997">Cell inner membrane</keyword>
<feature type="transmembrane region" description="Helical" evidence="10">
    <location>
        <begin position="271"/>
        <end position="291"/>
    </location>
</feature>
<gene>
    <name evidence="10" type="primary">mdtL</name>
</gene>
<feature type="transmembrane region" description="Helical" evidence="10">
    <location>
        <begin position="184"/>
        <end position="206"/>
    </location>
</feature>
<dbReference type="InterPro" id="IPR023486">
    <property type="entry name" value="TFIIB_CS"/>
</dbReference>
<evidence type="ECO:0000256" key="7">
    <source>
        <dbReference type="ARBA" id="ARBA00022692"/>
    </source>
</evidence>
<dbReference type="InterPro" id="IPR050189">
    <property type="entry name" value="MFS_Efflux_Transporters"/>
</dbReference>
<dbReference type="InterPro" id="IPR020846">
    <property type="entry name" value="MFS_dom"/>
</dbReference>
<dbReference type="Pfam" id="PF07690">
    <property type="entry name" value="MFS_1"/>
    <property type="match status" value="1"/>
</dbReference>
<dbReference type="PROSITE" id="PS00216">
    <property type="entry name" value="SUGAR_TRANSPORT_1"/>
    <property type="match status" value="1"/>
</dbReference>
<evidence type="ECO:0000256" key="5">
    <source>
        <dbReference type="ARBA" id="ARBA00022475"/>
    </source>
</evidence>
<evidence type="ECO:0000256" key="3">
    <source>
        <dbReference type="ARBA" id="ARBA00018468"/>
    </source>
</evidence>
<reference evidence="12" key="1">
    <citation type="journal article" date="2006" name="BMC Evol. Biol.">
        <title>Recovery and evolutionary analysis of complete integron gene cassette arrays from Vibrio.</title>
        <authorList>
            <person name="Boucher Y."/>
            <person name="Nesbo C.L."/>
            <person name="Joss M.J."/>
            <person name="Robinson A."/>
            <person name="Mabbutt B.C."/>
            <person name="Gillings M.R."/>
            <person name="Doolittle W.F."/>
            <person name="Stokes H.W."/>
        </authorList>
    </citation>
    <scope>NUCLEOTIDE SEQUENCE</scope>
    <source>
        <strain evidence="12">DAT722</strain>
    </source>
</reference>
<keyword evidence="7 10" id="KW-0812">Transmembrane</keyword>
<dbReference type="InterPro" id="IPR023697">
    <property type="entry name" value="Multidrug-R_MdtL"/>
</dbReference>
<feature type="transmembrane region" description="Helical" evidence="10">
    <location>
        <begin position="390"/>
        <end position="408"/>
    </location>
</feature>
<evidence type="ECO:0000259" key="11">
    <source>
        <dbReference type="PROSITE" id="PS50850"/>
    </source>
</evidence>
<feature type="transmembrane region" description="Helical" evidence="10">
    <location>
        <begin position="233"/>
        <end position="251"/>
    </location>
</feature>
<evidence type="ECO:0000256" key="1">
    <source>
        <dbReference type="ARBA" id="ARBA00004429"/>
    </source>
</evidence>
<evidence type="ECO:0000256" key="9">
    <source>
        <dbReference type="ARBA" id="ARBA00023136"/>
    </source>
</evidence>
<proteinExistence type="inferred from homology"/>
<dbReference type="HAMAP" id="MF_01530">
    <property type="entry name" value="MFS_MdtL"/>
    <property type="match status" value="1"/>
</dbReference>
<keyword evidence="8 10" id="KW-1133">Transmembrane helix</keyword>
<dbReference type="NCBIfam" id="NF007782">
    <property type="entry name" value="PRK10473.1"/>
    <property type="match status" value="1"/>
</dbReference>
<feature type="transmembrane region" description="Helical" evidence="10">
    <location>
        <begin position="67"/>
        <end position="86"/>
    </location>
</feature>
<evidence type="ECO:0000256" key="2">
    <source>
        <dbReference type="ARBA" id="ARBA00009818"/>
    </source>
</evidence>
<dbReference type="GO" id="GO:0005886">
    <property type="term" value="C:plasma membrane"/>
    <property type="evidence" value="ECO:0007669"/>
    <property type="project" value="UniProtKB-SubCell"/>
</dbReference>
<evidence type="ECO:0000313" key="12">
    <source>
        <dbReference type="EMBL" id="ABA55968.1"/>
    </source>
</evidence>
<organism evidence="12">
    <name type="scientific">Vibrio sp. DAT722</name>
    <dbReference type="NCBI Taxonomy" id="344879"/>
    <lineage>
        <taxon>Bacteria</taxon>
        <taxon>Pseudomonadati</taxon>
        <taxon>Pseudomonadota</taxon>
        <taxon>Gammaproteobacteria</taxon>
        <taxon>Vibrionales</taxon>
        <taxon>Vibrionaceae</taxon>
        <taxon>Vibrio</taxon>
    </lineage>
</organism>
<sequence>MEIPTVVIPTRRQTFHILLSSPIVSEVIMFRFLLCSFSLVLLYPTAIDLYLVGLPQIAADLHASESQLHIAFSIYLAGMAATMLFAGKIADSIGRKPVAMAGAAIFIAASLLGSMAEQSTAFLIARFAQGIGAGSCYVVAFAILRDTLDDKRRAKVLSMLNGITCIIPVIAPVIGHLIMLKFPWQSLFTTMAGMGVVVCLLSTLVLKESKPNVIPEQNTASASNQEAFCERFFISRLIITAIGVTTILTYVNVSPMLVMGELGFDRGGYSSVMAGTALVSMITSFSAPLALSYFKQRTLMLISQTLLFSAAMVIGFAHLEQWGIPFYLFGFGLICAGFSIGFGVAMSQALNPFSLRAGVASSMLGIAQVCCSALYIWFMGFIGVNALNMLVFMLAIGGVISLSLILFIPKPAHESHYEEVTSPS</sequence>
<dbReference type="InterPro" id="IPR005829">
    <property type="entry name" value="Sugar_transporter_CS"/>
</dbReference>
<feature type="transmembrane region" description="Helical" evidence="10">
    <location>
        <begin position="324"/>
        <end position="345"/>
    </location>
</feature>
<protein>
    <recommendedName>
        <fullName evidence="3 10">Multidrug resistance protein MdtL</fullName>
    </recommendedName>
</protein>
<comment type="caution">
    <text evidence="10">Lacks conserved residue(s) required for the propagation of feature annotation.</text>
</comment>
<dbReference type="CDD" id="cd17320">
    <property type="entry name" value="MFS_MdfA_MDR_like"/>
    <property type="match status" value="1"/>
</dbReference>
<keyword evidence="4 10" id="KW-0813">Transport</keyword>
<feature type="domain" description="Major facilitator superfamily (MFS) profile" evidence="11">
    <location>
        <begin position="24"/>
        <end position="413"/>
    </location>
</feature>
<comment type="subcellular location">
    <subcellularLocation>
        <location evidence="1">Cell inner membrane</location>
        <topology evidence="1">Multi-pass membrane protein</topology>
    </subcellularLocation>
    <subcellularLocation>
        <location evidence="10">Cell membrane</location>
        <topology evidence="10">Multi-pass membrane protein</topology>
    </subcellularLocation>
</comment>
<dbReference type="PROSITE" id="PS00782">
    <property type="entry name" value="TFIIB"/>
    <property type="match status" value="1"/>
</dbReference>
<feature type="transmembrane region" description="Helical" evidence="10">
    <location>
        <begin position="156"/>
        <end position="178"/>
    </location>
</feature>
<feature type="transmembrane region" description="Helical" evidence="10">
    <location>
        <begin position="298"/>
        <end position="318"/>
    </location>
</feature>
<dbReference type="Gene3D" id="1.20.1720.10">
    <property type="entry name" value="Multidrug resistance protein D"/>
    <property type="match status" value="1"/>
</dbReference>